<proteinExistence type="predicted"/>
<evidence type="ECO:0000313" key="3">
    <source>
        <dbReference type="Proteomes" id="UP000598146"/>
    </source>
</evidence>
<evidence type="ECO:0000256" key="1">
    <source>
        <dbReference type="SAM" id="SignalP"/>
    </source>
</evidence>
<accession>A0A931FZ54</accession>
<organism evidence="2 3">
    <name type="scientific">Actinoplanes aureus</name>
    <dbReference type="NCBI Taxonomy" id="2792083"/>
    <lineage>
        <taxon>Bacteria</taxon>
        <taxon>Bacillati</taxon>
        <taxon>Actinomycetota</taxon>
        <taxon>Actinomycetes</taxon>
        <taxon>Micromonosporales</taxon>
        <taxon>Micromonosporaceae</taxon>
        <taxon>Actinoplanes</taxon>
    </lineage>
</organism>
<comment type="caution">
    <text evidence="2">The sequence shown here is derived from an EMBL/GenBank/DDBJ whole genome shotgun (WGS) entry which is preliminary data.</text>
</comment>
<feature type="chain" id="PRO_5037095267" description="Lipoprotein" evidence="1">
    <location>
        <begin position="27"/>
        <end position="155"/>
    </location>
</feature>
<gene>
    <name evidence="2" type="ORF">I4J89_01515</name>
</gene>
<dbReference type="EMBL" id="JADQTO010000001">
    <property type="protein sequence ID" value="MBG0560144.1"/>
    <property type="molecule type" value="Genomic_DNA"/>
</dbReference>
<sequence>MTRTRIAVIALALALTGCGAAPSGSAATQDLGDVDAELVALQEAGSAGDGEQARPRAAIRKHLRKDTLHGEVAVQTKDGVRTVVVQRGTITAVSDSGITVESTDGFDLTWTYGDPLRLVRDRKAAERTILRTGVQVGVGGLRDGDVTKARLIVVK</sequence>
<keyword evidence="3" id="KW-1185">Reference proteome</keyword>
<dbReference type="AlphaFoldDB" id="A0A931FZ54"/>
<feature type="signal peptide" evidence="1">
    <location>
        <begin position="1"/>
        <end position="26"/>
    </location>
</feature>
<keyword evidence="1" id="KW-0732">Signal</keyword>
<protein>
    <recommendedName>
        <fullName evidence="4">Lipoprotein</fullName>
    </recommendedName>
</protein>
<dbReference type="RefSeq" id="WP_196411953.1">
    <property type="nucleotide sequence ID" value="NZ_JADQTO010000001.1"/>
</dbReference>
<name>A0A931FZ54_9ACTN</name>
<evidence type="ECO:0000313" key="2">
    <source>
        <dbReference type="EMBL" id="MBG0560144.1"/>
    </source>
</evidence>
<evidence type="ECO:0008006" key="4">
    <source>
        <dbReference type="Google" id="ProtNLM"/>
    </source>
</evidence>
<dbReference type="Proteomes" id="UP000598146">
    <property type="component" value="Unassembled WGS sequence"/>
</dbReference>
<dbReference type="PROSITE" id="PS51257">
    <property type="entry name" value="PROKAR_LIPOPROTEIN"/>
    <property type="match status" value="1"/>
</dbReference>
<reference evidence="2" key="1">
    <citation type="submission" date="2020-11" db="EMBL/GenBank/DDBJ databases">
        <title>Isolation and identification of active actinomycetes.</title>
        <authorList>
            <person name="Sun X."/>
        </authorList>
    </citation>
    <scope>NUCLEOTIDE SEQUENCE</scope>
    <source>
        <strain evidence="2">NEAU-A11</strain>
    </source>
</reference>